<dbReference type="Proteomes" id="UP000031449">
    <property type="component" value="Chromosome"/>
</dbReference>
<dbReference type="SUPFAM" id="SSF51905">
    <property type="entry name" value="FAD/NAD(P)-binding domain"/>
    <property type="match status" value="1"/>
</dbReference>
<dbReference type="PANTHER" id="PTHR16128:SF5">
    <property type="entry name" value="FAD_NAD(P)-BINDING OXIDOREDUCTASE FAMILY PROTEIN"/>
    <property type="match status" value="1"/>
</dbReference>
<evidence type="ECO:0000313" key="3">
    <source>
        <dbReference type="Proteomes" id="UP000031449"/>
    </source>
</evidence>
<organism evidence="2 3">
    <name type="scientific">Jeotgalibacillus malaysiensis</name>
    <dbReference type="NCBI Taxonomy" id="1508404"/>
    <lineage>
        <taxon>Bacteria</taxon>
        <taxon>Bacillati</taxon>
        <taxon>Bacillota</taxon>
        <taxon>Bacilli</taxon>
        <taxon>Bacillales</taxon>
        <taxon>Caryophanaceae</taxon>
        <taxon>Jeotgalibacillus</taxon>
    </lineage>
</organism>
<dbReference type="Gene3D" id="3.50.50.60">
    <property type="entry name" value="FAD/NAD(P)-binding domain"/>
    <property type="match status" value="1"/>
</dbReference>
<evidence type="ECO:0000259" key="1">
    <source>
        <dbReference type="Pfam" id="PF01593"/>
    </source>
</evidence>
<dbReference type="EMBL" id="CP009416">
    <property type="protein sequence ID" value="AJD89787.1"/>
    <property type="molecule type" value="Genomic_DNA"/>
</dbReference>
<keyword evidence="3" id="KW-1185">Reference proteome</keyword>
<dbReference type="STRING" id="1508404.JMA_04700"/>
<dbReference type="Gene3D" id="3.90.660.10">
    <property type="match status" value="1"/>
</dbReference>
<dbReference type="KEGG" id="jeo:JMA_04700"/>
<dbReference type="InterPro" id="IPR036188">
    <property type="entry name" value="FAD/NAD-bd_sf"/>
</dbReference>
<dbReference type="OrthoDB" id="5792777at2"/>
<protein>
    <recommendedName>
        <fullName evidence="1">Amine oxidase domain-containing protein</fullName>
    </recommendedName>
</protein>
<dbReference type="Pfam" id="PF13450">
    <property type="entry name" value="NAD_binding_8"/>
    <property type="match status" value="1"/>
</dbReference>
<dbReference type="PANTHER" id="PTHR16128">
    <property type="entry name" value="FAD/NAD(P)-BINDING OXIDOREDUCTASE FAMILY PROTEIN"/>
    <property type="match status" value="1"/>
</dbReference>
<gene>
    <name evidence="2" type="ORF">JMA_04700</name>
</gene>
<dbReference type="Pfam" id="PF01593">
    <property type="entry name" value="Amino_oxidase"/>
    <property type="match status" value="1"/>
</dbReference>
<evidence type="ECO:0000313" key="2">
    <source>
        <dbReference type="EMBL" id="AJD89787.1"/>
    </source>
</evidence>
<dbReference type="AlphaFoldDB" id="A0A0B5AM81"/>
<dbReference type="GO" id="GO:0016491">
    <property type="term" value="F:oxidoreductase activity"/>
    <property type="evidence" value="ECO:0007669"/>
    <property type="project" value="InterPro"/>
</dbReference>
<accession>A0A0B5AM81</accession>
<name>A0A0B5AM81_9BACL</name>
<feature type="domain" description="Amine oxidase" evidence="1">
    <location>
        <begin position="86"/>
        <end position="314"/>
    </location>
</feature>
<dbReference type="BioCyc" id="JESP1508404:G14D9-9687-MONOMER"/>
<proteinExistence type="predicted"/>
<dbReference type="HOGENOM" id="CLU_036034_0_0_9"/>
<reference evidence="2 3" key="1">
    <citation type="submission" date="2014-08" db="EMBL/GenBank/DDBJ databases">
        <title>Complete genome of a marine bacteria Jeotgalibacillus malaysiensis.</title>
        <authorList>
            <person name="Yaakop A.S."/>
            <person name="Chan K.-G."/>
            <person name="Goh K.M."/>
        </authorList>
    </citation>
    <scope>NUCLEOTIDE SEQUENCE [LARGE SCALE GENOMIC DNA]</scope>
    <source>
        <strain evidence="2 3">D5</strain>
    </source>
</reference>
<dbReference type="InterPro" id="IPR002937">
    <property type="entry name" value="Amino_oxidase"/>
</dbReference>
<sequence length="319" mass="35331">MKIGIIGGGMSGLVAARKLQSAGHDVEVIEKSRSVGGRLATRRISEGQADHGAVYFTVRDEGFNDDVQQWVSAGVVKKWFGDPHPKYVGVEGMNKLAKHLAEGLQVRLQEKVINLAAKDQGVLVTDSGDHHFDAILLTAPLPQALELLEASDVHLTKEDQALTSYIFEPAYVGLIECTHNIQIGEHGLLDQHLPEGMLKIVNNFAKGISKKPILSVYMTGEWSEKWFDRDEAEVIAEIERLLSEEISGMNIASKQLKKWRYAQAKEIYSASFYKLSEQPIWLCGDVFLRPDDPSGNTRVESAYLSGKDAAADMLKTIRE</sequence>